<dbReference type="Gene3D" id="1.20.1720.10">
    <property type="entry name" value="Multidrug resistance protein D"/>
    <property type="match status" value="1"/>
</dbReference>
<dbReference type="OrthoDB" id="2585655at2759"/>
<evidence type="ECO:0000313" key="8">
    <source>
        <dbReference type="Proteomes" id="UP000076798"/>
    </source>
</evidence>
<dbReference type="InterPro" id="IPR036259">
    <property type="entry name" value="MFS_trans_sf"/>
</dbReference>
<dbReference type="AlphaFoldDB" id="A0A165ZS13"/>
<reference evidence="7 8" key="1">
    <citation type="journal article" date="2016" name="Mol. Biol. Evol.">
        <title>Comparative Genomics of Early-Diverging Mushroom-Forming Fungi Provides Insights into the Origins of Lignocellulose Decay Capabilities.</title>
        <authorList>
            <person name="Nagy L.G."/>
            <person name="Riley R."/>
            <person name="Tritt A."/>
            <person name="Adam C."/>
            <person name="Daum C."/>
            <person name="Floudas D."/>
            <person name="Sun H."/>
            <person name="Yadav J.S."/>
            <person name="Pangilinan J."/>
            <person name="Larsson K.H."/>
            <person name="Matsuura K."/>
            <person name="Barry K."/>
            <person name="Labutti K."/>
            <person name="Kuo R."/>
            <person name="Ohm R.A."/>
            <person name="Bhattacharya S.S."/>
            <person name="Shirouzu T."/>
            <person name="Yoshinaga Y."/>
            <person name="Martin F.M."/>
            <person name="Grigoriev I.V."/>
            <person name="Hibbett D.S."/>
        </authorList>
    </citation>
    <scope>NUCLEOTIDE SEQUENCE [LARGE SCALE GENOMIC DNA]</scope>
    <source>
        <strain evidence="7 8">HHB10207 ss-3</strain>
    </source>
</reference>
<evidence type="ECO:0000256" key="1">
    <source>
        <dbReference type="ARBA" id="ARBA00004141"/>
    </source>
</evidence>
<feature type="region of interest" description="Disordered" evidence="5">
    <location>
        <begin position="1"/>
        <end position="20"/>
    </location>
</feature>
<dbReference type="Proteomes" id="UP000076798">
    <property type="component" value="Unassembled WGS sequence"/>
</dbReference>
<comment type="subcellular location">
    <subcellularLocation>
        <location evidence="1">Membrane</location>
        <topology evidence="1">Multi-pass membrane protein</topology>
    </subcellularLocation>
</comment>
<evidence type="ECO:0000256" key="4">
    <source>
        <dbReference type="ARBA" id="ARBA00023136"/>
    </source>
</evidence>
<evidence type="ECO:0000256" key="3">
    <source>
        <dbReference type="ARBA" id="ARBA00022989"/>
    </source>
</evidence>
<dbReference type="InterPro" id="IPR011701">
    <property type="entry name" value="MFS"/>
</dbReference>
<feature type="transmembrane region" description="Helical" evidence="6">
    <location>
        <begin position="410"/>
        <end position="435"/>
    </location>
</feature>
<evidence type="ECO:0000256" key="5">
    <source>
        <dbReference type="SAM" id="MobiDB-lite"/>
    </source>
</evidence>
<dbReference type="PANTHER" id="PTHR23502:SF5">
    <property type="entry name" value="QUINIDINE RESISTANCE PROTEIN 3"/>
    <property type="match status" value="1"/>
</dbReference>
<evidence type="ECO:0000256" key="2">
    <source>
        <dbReference type="ARBA" id="ARBA00022692"/>
    </source>
</evidence>
<dbReference type="Pfam" id="PF07690">
    <property type="entry name" value="MFS_1"/>
    <property type="match status" value="1"/>
</dbReference>
<feature type="compositionally biased region" description="Basic and acidic residues" evidence="5">
    <location>
        <begin position="1"/>
        <end position="17"/>
    </location>
</feature>
<dbReference type="PANTHER" id="PTHR23502">
    <property type="entry name" value="MAJOR FACILITATOR SUPERFAMILY"/>
    <property type="match status" value="1"/>
</dbReference>
<keyword evidence="3 6" id="KW-1133">Transmembrane helix</keyword>
<name>A0A165ZS13_9AGAM</name>
<gene>
    <name evidence="7" type="ORF">SISSUDRAFT_1065179</name>
</gene>
<sequence length="441" mass="48156">MADVAKRKLEKEKEKRASASLEYGNLPPKAHSEFTCGISLTHIRHSLFTRVALLSCITSIISINHGSIFGTKECGWDFPTEDLSLAVNVDGTPRWLPSTKAKYVHGSPTAEKRGTYTAQIVIDKADIEHTTAEDDPREWICVRKKAILAILAAIQQIQEELHATSQGISLGLSVFRIVQDTTPLIWSAISEVKGRKLVYLTSIALFSAACFVGGLSEQIGLLIGMPLAIVQASGTLAGLSIGAATLADFFEPHGRGTIMGIYYAAPLLGSLLQGHLLDPCWAVESDISLKPPKPPNAMIPHTFGIPLWISFALFRDTFREERSLSYQSALRRLAVRQLEKTSRQGTSAQHTPMVGQEHEKRPSSLNNVVDIELAAAKLAQSQNSADVHLSLMDINPFPPLWKMLKRKHDLAILSPSGTSMPILVTAIPISSKIFFSPSLIP</sequence>
<dbReference type="EMBL" id="KV428174">
    <property type="protein sequence ID" value="KZT34578.1"/>
    <property type="molecule type" value="Genomic_DNA"/>
</dbReference>
<protein>
    <recommendedName>
        <fullName evidence="9">MFS general substrate transporter</fullName>
    </recommendedName>
</protein>
<organism evidence="7 8">
    <name type="scientific">Sistotremastrum suecicum HHB10207 ss-3</name>
    <dbReference type="NCBI Taxonomy" id="1314776"/>
    <lineage>
        <taxon>Eukaryota</taxon>
        <taxon>Fungi</taxon>
        <taxon>Dikarya</taxon>
        <taxon>Basidiomycota</taxon>
        <taxon>Agaricomycotina</taxon>
        <taxon>Agaricomycetes</taxon>
        <taxon>Sistotremastrales</taxon>
        <taxon>Sistotremastraceae</taxon>
        <taxon>Sistotremastrum</taxon>
    </lineage>
</organism>
<feature type="region of interest" description="Disordered" evidence="5">
    <location>
        <begin position="340"/>
        <end position="361"/>
    </location>
</feature>
<keyword evidence="8" id="KW-1185">Reference proteome</keyword>
<dbReference type="GO" id="GO:0005886">
    <property type="term" value="C:plasma membrane"/>
    <property type="evidence" value="ECO:0007669"/>
    <property type="project" value="TreeGrafter"/>
</dbReference>
<evidence type="ECO:0000313" key="7">
    <source>
        <dbReference type="EMBL" id="KZT34578.1"/>
    </source>
</evidence>
<dbReference type="GO" id="GO:0022857">
    <property type="term" value="F:transmembrane transporter activity"/>
    <property type="evidence" value="ECO:0007669"/>
    <property type="project" value="InterPro"/>
</dbReference>
<feature type="transmembrane region" description="Helical" evidence="6">
    <location>
        <begin position="221"/>
        <end position="247"/>
    </location>
</feature>
<dbReference type="STRING" id="1314776.A0A165ZS13"/>
<feature type="transmembrane region" description="Helical" evidence="6">
    <location>
        <begin position="197"/>
        <end position="215"/>
    </location>
</feature>
<keyword evidence="2 6" id="KW-0812">Transmembrane</keyword>
<evidence type="ECO:0000256" key="6">
    <source>
        <dbReference type="SAM" id="Phobius"/>
    </source>
</evidence>
<accession>A0A165ZS13</accession>
<dbReference type="SUPFAM" id="SSF103473">
    <property type="entry name" value="MFS general substrate transporter"/>
    <property type="match status" value="1"/>
</dbReference>
<keyword evidence="4 6" id="KW-0472">Membrane</keyword>
<proteinExistence type="predicted"/>
<feature type="transmembrane region" description="Helical" evidence="6">
    <location>
        <begin position="259"/>
        <end position="277"/>
    </location>
</feature>
<feature type="transmembrane region" description="Helical" evidence="6">
    <location>
        <begin position="297"/>
        <end position="314"/>
    </location>
</feature>
<evidence type="ECO:0008006" key="9">
    <source>
        <dbReference type="Google" id="ProtNLM"/>
    </source>
</evidence>